<dbReference type="EMBL" id="VIWT01000001">
    <property type="protein sequence ID" value="TWF97305.1"/>
    <property type="molecule type" value="Genomic_DNA"/>
</dbReference>
<dbReference type="SUPFAM" id="SSF54427">
    <property type="entry name" value="NTF2-like"/>
    <property type="match status" value="1"/>
</dbReference>
<feature type="domain" description="SnoaL-like" evidence="1">
    <location>
        <begin position="24"/>
        <end position="132"/>
    </location>
</feature>
<keyword evidence="2" id="KW-0413">Isomerase</keyword>
<dbReference type="AlphaFoldDB" id="A0A561UD90"/>
<proteinExistence type="predicted"/>
<evidence type="ECO:0000259" key="1">
    <source>
        <dbReference type="Pfam" id="PF12680"/>
    </source>
</evidence>
<evidence type="ECO:0000313" key="2">
    <source>
        <dbReference type="EMBL" id="TWF97305.1"/>
    </source>
</evidence>
<dbReference type="InterPro" id="IPR037401">
    <property type="entry name" value="SnoaL-like"/>
</dbReference>
<sequence>MTIRQICLEVEFLMVYHTVVKAKVRAAFAEISKGNWESMVDSLAPQFSYTFYGEHALSGERHTHAAMRLWWERIDRVMPGPRFEVQDIVVAGWPWNTTVATSVRVRTPLPDGSYYENVVNQFMKMRWARIYEVRTLEDTVVLQRALDVVAASGIEEAHAAPITDADAAGRTARA</sequence>
<organism evidence="2 3">
    <name type="scientific">Kitasatospora viridis</name>
    <dbReference type="NCBI Taxonomy" id="281105"/>
    <lineage>
        <taxon>Bacteria</taxon>
        <taxon>Bacillati</taxon>
        <taxon>Actinomycetota</taxon>
        <taxon>Actinomycetes</taxon>
        <taxon>Kitasatosporales</taxon>
        <taxon>Streptomycetaceae</taxon>
        <taxon>Kitasatospora</taxon>
    </lineage>
</organism>
<comment type="caution">
    <text evidence="2">The sequence shown here is derived from an EMBL/GenBank/DDBJ whole genome shotgun (WGS) entry which is preliminary data.</text>
</comment>
<accession>A0A561UD90</accession>
<evidence type="ECO:0000313" key="3">
    <source>
        <dbReference type="Proteomes" id="UP000317940"/>
    </source>
</evidence>
<name>A0A561UD90_9ACTN</name>
<gene>
    <name evidence="2" type="ORF">FHX73_111085</name>
</gene>
<protein>
    <submittedName>
        <fullName evidence="2">Ketosteroid isomerase-like protein</fullName>
    </submittedName>
</protein>
<reference evidence="2 3" key="1">
    <citation type="submission" date="2019-06" db="EMBL/GenBank/DDBJ databases">
        <title>Sequencing the genomes of 1000 actinobacteria strains.</title>
        <authorList>
            <person name="Klenk H.-P."/>
        </authorList>
    </citation>
    <scope>NUCLEOTIDE SEQUENCE [LARGE SCALE GENOMIC DNA]</scope>
    <source>
        <strain evidence="2 3">DSM 44826</strain>
    </source>
</reference>
<keyword evidence="3" id="KW-1185">Reference proteome</keyword>
<dbReference type="InterPro" id="IPR032710">
    <property type="entry name" value="NTF2-like_dom_sf"/>
</dbReference>
<dbReference type="GO" id="GO:0016853">
    <property type="term" value="F:isomerase activity"/>
    <property type="evidence" value="ECO:0007669"/>
    <property type="project" value="UniProtKB-KW"/>
</dbReference>
<dbReference type="Proteomes" id="UP000317940">
    <property type="component" value="Unassembled WGS sequence"/>
</dbReference>
<dbReference type="Pfam" id="PF12680">
    <property type="entry name" value="SnoaL_2"/>
    <property type="match status" value="1"/>
</dbReference>
<dbReference type="Gene3D" id="3.10.450.50">
    <property type="match status" value="1"/>
</dbReference>
<dbReference type="RefSeq" id="WP_211786145.1">
    <property type="nucleotide sequence ID" value="NZ_BAAAMZ010000008.1"/>
</dbReference>